<evidence type="ECO:0000259" key="1">
    <source>
        <dbReference type="Pfam" id="PF20183"/>
    </source>
</evidence>
<proteinExistence type="predicted"/>
<evidence type="ECO:0000313" key="2">
    <source>
        <dbReference type="EMBL" id="RSM02776.1"/>
    </source>
</evidence>
<name>A0A428TL71_9HYPO</name>
<comment type="caution">
    <text evidence="2">The sequence shown here is derived from an EMBL/GenBank/DDBJ whole genome shotgun (WGS) entry which is preliminary data.</text>
</comment>
<dbReference type="Pfam" id="PF20183">
    <property type="entry name" value="DUF6546"/>
    <property type="match status" value="1"/>
</dbReference>
<protein>
    <recommendedName>
        <fullName evidence="1">DUF6546 domain-containing protein</fullName>
    </recommendedName>
</protein>
<feature type="domain" description="DUF6546" evidence="1">
    <location>
        <begin position="288"/>
        <end position="484"/>
    </location>
</feature>
<sequence>MPSFYAFPQEIQQMILSELAKSSHLPTLACVDKHWQEYFEAQSFRHLIINQNDIEYFEIIVKGKRRHHVKHLWLRILLPTWPWVRGSQEENDYILWRADRYFTGSIFDLFEVLSEWGEENLGITFELSAHSPSDRGKYVQDDFFEREVNMYKEYLATNSTKAYQFSGDVCEPYLMASEKLDIASVFNMWHRTAQDLFGWKPLEFNFHEQPNLTPIRKEDEPELSSVSVISKFLIRQSQFRDIYPADLGKIWSSLPHLDQIAVERWRYVKVEYEKGWCEEAKRTFALELPLSVKTLSLHGDTVNTFHRWASKEVMTIDLAKYLRNYGRHLENMSISFLIDAKDFFQPFWTTQSGCTTSWENLKTLSLTCQAFKSHSTHRINRVLCAAANAAMKMPKLQLLELWDGTRGRASVFRYRVVDTTVVEVTWLSTHILDIDQKVIDAWTSVALAQGRPDVRVSTFKLDPDKIHSAGAVLQSLHLREQILHPVSEYRIGNERRVLNQN</sequence>
<evidence type="ECO:0000313" key="3">
    <source>
        <dbReference type="Proteomes" id="UP000288429"/>
    </source>
</evidence>
<dbReference type="Proteomes" id="UP000288429">
    <property type="component" value="Unassembled WGS sequence"/>
</dbReference>
<keyword evidence="3" id="KW-1185">Reference proteome</keyword>
<dbReference type="InterPro" id="IPR046676">
    <property type="entry name" value="DUF6546"/>
</dbReference>
<organism evidence="2 3">
    <name type="scientific">Fusarium ambrosium</name>
    <dbReference type="NCBI Taxonomy" id="131363"/>
    <lineage>
        <taxon>Eukaryota</taxon>
        <taxon>Fungi</taxon>
        <taxon>Dikarya</taxon>
        <taxon>Ascomycota</taxon>
        <taxon>Pezizomycotina</taxon>
        <taxon>Sordariomycetes</taxon>
        <taxon>Hypocreomycetidae</taxon>
        <taxon>Hypocreales</taxon>
        <taxon>Nectriaceae</taxon>
        <taxon>Fusarium</taxon>
        <taxon>Fusarium solani species complex</taxon>
    </lineage>
</organism>
<gene>
    <name evidence="2" type="ORF">CDV31_010815</name>
</gene>
<reference evidence="2 3" key="1">
    <citation type="submission" date="2017-06" db="EMBL/GenBank/DDBJ databases">
        <title>Cmopartive genomic analysis of Ambrosia Fusariam Clade fungi.</title>
        <authorList>
            <person name="Stajich J.E."/>
            <person name="Carrillo J."/>
            <person name="Kijimoto T."/>
            <person name="Eskalen A."/>
            <person name="O'Donnell K."/>
            <person name="Kasson M."/>
        </authorList>
    </citation>
    <scope>NUCLEOTIDE SEQUENCE [LARGE SCALE GENOMIC DNA]</scope>
    <source>
        <strain evidence="2 3">NRRL 20438</strain>
    </source>
</reference>
<dbReference type="EMBL" id="NIZV01000172">
    <property type="protein sequence ID" value="RSM02776.1"/>
    <property type="molecule type" value="Genomic_DNA"/>
</dbReference>
<dbReference type="AlphaFoldDB" id="A0A428TL71"/>
<accession>A0A428TL71</accession>